<evidence type="ECO:0000313" key="5">
    <source>
        <dbReference type="EMBL" id="KVI02770.1"/>
    </source>
</evidence>
<dbReference type="Gramene" id="KVI02770">
    <property type="protein sequence ID" value="KVI02770"/>
    <property type="gene ID" value="Ccrd_018940"/>
</dbReference>
<dbReference type="InterPro" id="IPR001554">
    <property type="entry name" value="Glyco_hydro_14"/>
</dbReference>
<keyword evidence="4" id="KW-0326">Glycosidase</keyword>
<dbReference type="AlphaFoldDB" id="A0A103Y595"/>
<keyword evidence="2 4" id="KW-0119">Carbohydrate metabolism</keyword>
<dbReference type="SUPFAM" id="SSF51445">
    <property type="entry name" value="(Trans)glycosidases"/>
    <property type="match status" value="1"/>
</dbReference>
<accession>A0A103Y595</accession>
<reference evidence="5 6" key="1">
    <citation type="journal article" date="2016" name="Sci. Rep.">
        <title>The genome sequence of the outbreeding globe artichoke constructed de novo incorporating a phase-aware low-pass sequencing strategy of F1 progeny.</title>
        <authorList>
            <person name="Scaglione D."/>
            <person name="Reyes-Chin-Wo S."/>
            <person name="Acquadro A."/>
            <person name="Froenicke L."/>
            <person name="Portis E."/>
            <person name="Beitel C."/>
            <person name="Tirone M."/>
            <person name="Mauro R."/>
            <person name="Lo Monaco A."/>
            <person name="Mauromicale G."/>
            <person name="Faccioli P."/>
            <person name="Cattivelli L."/>
            <person name="Rieseberg L."/>
            <person name="Michelmore R."/>
            <person name="Lanteri S."/>
        </authorList>
    </citation>
    <scope>NUCLEOTIDE SEQUENCE [LARGE SCALE GENOMIC DNA]</scope>
    <source>
        <strain evidence="5">2C</strain>
    </source>
</reference>
<dbReference type="PANTHER" id="PTHR31352">
    <property type="entry name" value="BETA-AMYLASE 1, CHLOROPLASTIC"/>
    <property type="match status" value="1"/>
</dbReference>
<organism evidence="5 6">
    <name type="scientific">Cynara cardunculus var. scolymus</name>
    <name type="common">Globe artichoke</name>
    <name type="synonym">Cynara scolymus</name>
    <dbReference type="NCBI Taxonomy" id="59895"/>
    <lineage>
        <taxon>Eukaryota</taxon>
        <taxon>Viridiplantae</taxon>
        <taxon>Streptophyta</taxon>
        <taxon>Embryophyta</taxon>
        <taxon>Tracheophyta</taxon>
        <taxon>Spermatophyta</taxon>
        <taxon>Magnoliopsida</taxon>
        <taxon>eudicotyledons</taxon>
        <taxon>Gunneridae</taxon>
        <taxon>Pentapetalae</taxon>
        <taxon>asterids</taxon>
        <taxon>campanulids</taxon>
        <taxon>Asterales</taxon>
        <taxon>Asteraceae</taxon>
        <taxon>Carduoideae</taxon>
        <taxon>Cardueae</taxon>
        <taxon>Carduinae</taxon>
        <taxon>Cynara</taxon>
    </lineage>
</organism>
<proteinExistence type="inferred from homology"/>
<dbReference type="Gene3D" id="3.20.20.80">
    <property type="entry name" value="Glycosidases"/>
    <property type="match status" value="1"/>
</dbReference>
<name>A0A103Y595_CYNCS</name>
<dbReference type="PANTHER" id="PTHR31352:SF31">
    <property type="entry name" value="BETA-AMYLASE 1, CHLOROPLASTIC"/>
    <property type="match status" value="1"/>
</dbReference>
<evidence type="ECO:0000256" key="4">
    <source>
        <dbReference type="RuleBase" id="RU000509"/>
    </source>
</evidence>
<keyword evidence="4 5" id="KW-0378">Hydrolase</keyword>
<keyword evidence="3 4" id="KW-0624">Polysaccharide degradation</keyword>
<comment type="caution">
    <text evidence="5">The sequence shown here is derived from an EMBL/GenBank/DDBJ whole genome shotgun (WGS) entry which is preliminary data.</text>
</comment>
<gene>
    <name evidence="5" type="ORF">Ccrd_018940</name>
</gene>
<dbReference type="EC" id="3.2.1.2" evidence="4"/>
<dbReference type="InterPro" id="IPR017853">
    <property type="entry name" value="GH"/>
</dbReference>
<dbReference type="Pfam" id="PF01373">
    <property type="entry name" value="Glyco_hydro_14"/>
    <property type="match status" value="1"/>
</dbReference>
<comment type="catalytic activity">
    <reaction evidence="4">
        <text>Hydrolysis of (1-&gt;4)-alpha-D-glucosidic linkages in polysaccharides so as to remove successive maltose units from the non-reducing ends of the chains.</text>
        <dbReference type="EC" id="3.2.1.2"/>
    </reaction>
</comment>
<dbReference type="GO" id="GO:0016161">
    <property type="term" value="F:beta-amylase activity"/>
    <property type="evidence" value="ECO:0007669"/>
    <property type="project" value="InterPro"/>
</dbReference>
<evidence type="ECO:0000256" key="3">
    <source>
        <dbReference type="ARBA" id="ARBA00023326"/>
    </source>
</evidence>
<dbReference type="EMBL" id="LEKV01002636">
    <property type="protein sequence ID" value="KVI02770.1"/>
    <property type="molecule type" value="Genomic_DNA"/>
</dbReference>
<sequence>MFPLRVVHHRIVPTAESFINRFTIAFVVSNRLHIYTTFNRRFQGFIRPPNRSSIASQSPSIAFNRLRRFQSPSHLYYLQSSLSGINSNIVVMRKFKLERVQLESFVTHLAQRKTKYENSQKLEPSSYMLSNLKAAANNYGKPERGSTGPIDAGEYNNWTEDTNFFKKECGGWNSEYGDFFLSNGIFKCY</sequence>
<dbReference type="Proteomes" id="UP000243975">
    <property type="component" value="Unassembled WGS sequence"/>
</dbReference>
<evidence type="ECO:0000256" key="1">
    <source>
        <dbReference type="ARBA" id="ARBA00005652"/>
    </source>
</evidence>
<dbReference type="STRING" id="59895.A0A103Y595"/>
<protein>
    <recommendedName>
        <fullName evidence="4">Beta-amylase</fullName>
        <ecNumber evidence="4">3.2.1.2</ecNumber>
    </recommendedName>
</protein>
<comment type="similarity">
    <text evidence="1 4">Belongs to the glycosyl hydrolase 14 family.</text>
</comment>
<keyword evidence="6" id="KW-1185">Reference proteome</keyword>
<dbReference type="GO" id="GO:0000272">
    <property type="term" value="P:polysaccharide catabolic process"/>
    <property type="evidence" value="ECO:0007669"/>
    <property type="project" value="UniProtKB-KW"/>
</dbReference>
<evidence type="ECO:0000313" key="6">
    <source>
        <dbReference type="Proteomes" id="UP000243975"/>
    </source>
</evidence>
<evidence type="ECO:0000256" key="2">
    <source>
        <dbReference type="ARBA" id="ARBA00023277"/>
    </source>
</evidence>